<proteinExistence type="predicted"/>
<feature type="compositionally biased region" description="Polar residues" evidence="1">
    <location>
        <begin position="8"/>
        <end position="21"/>
    </location>
</feature>
<reference evidence="2 3" key="1">
    <citation type="journal article" date="2015" name="Biotechnol. Biofuels">
        <title>Enhanced degradation of softwood versus hardwood by the white-rot fungus Pycnoporus coccineus.</title>
        <authorList>
            <person name="Couturier M."/>
            <person name="Navarro D."/>
            <person name="Chevret D."/>
            <person name="Henrissat B."/>
            <person name="Piumi F."/>
            <person name="Ruiz-Duenas F.J."/>
            <person name="Martinez A.T."/>
            <person name="Grigoriev I.V."/>
            <person name="Riley R."/>
            <person name="Lipzen A."/>
            <person name="Berrin J.G."/>
            <person name="Master E.R."/>
            <person name="Rosso M.N."/>
        </authorList>
    </citation>
    <scope>NUCLEOTIDE SEQUENCE [LARGE SCALE GENOMIC DNA]</scope>
    <source>
        <strain evidence="2 3">BRFM310</strain>
    </source>
</reference>
<keyword evidence="3" id="KW-1185">Reference proteome</keyword>
<evidence type="ECO:0000256" key="1">
    <source>
        <dbReference type="SAM" id="MobiDB-lite"/>
    </source>
</evidence>
<evidence type="ECO:0000313" key="2">
    <source>
        <dbReference type="EMBL" id="OSD03028.1"/>
    </source>
</evidence>
<name>A0A1Y2IPI5_TRAC3</name>
<dbReference type="AlphaFoldDB" id="A0A1Y2IPI5"/>
<organism evidence="2 3">
    <name type="scientific">Trametes coccinea (strain BRFM310)</name>
    <name type="common">Pycnoporus coccineus</name>
    <dbReference type="NCBI Taxonomy" id="1353009"/>
    <lineage>
        <taxon>Eukaryota</taxon>
        <taxon>Fungi</taxon>
        <taxon>Dikarya</taxon>
        <taxon>Basidiomycota</taxon>
        <taxon>Agaricomycotina</taxon>
        <taxon>Agaricomycetes</taxon>
        <taxon>Polyporales</taxon>
        <taxon>Polyporaceae</taxon>
        <taxon>Trametes</taxon>
    </lineage>
</organism>
<feature type="region of interest" description="Disordered" evidence="1">
    <location>
        <begin position="1"/>
        <end position="49"/>
    </location>
</feature>
<gene>
    <name evidence="2" type="ORF">PYCCODRAFT_1434904</name>
</gene>
<protein>
    <submittedName>
        <fullName evidence="2">Uncharacterized protein</fullName>
    </submittedName>
</protein>
<accession>A0A1Y2IPI5</accession>
<sequence>MSDAEVQGDSTLRQRAHNVNSGKRGRTEKAIKKQGNANADCTGMNKVPTQTDKEMDTIRQKLAFLCHDLRTFSANEDAEMRLNTSVHTHFLGPPYLTESQAELVQSCLLFKLRLPNHIGAQRPSQASELSSATDTDGEKTLRVFLDERTAALVAARKAKSENDFVLCTSHDLAPLLQEACGFSKQHFETRAFKDAYKRWIKEVKKVSKKP</sequence>
<dbReference type="EMBL" id="KZ084102">
    <property type="protein sequence ID" value="OSD03028.1"/>
    <property type="molecule type" value="Genomic_DNA"/>
</dbReference>
<evidence type="ECO:0000313" key="3">
    <source>
        <dbReference type="Proteomes" id="UP000193067"/>
    </source>
</evidence>
<dbReference type="OrthoDB" id="2740448at2759"/>
<dbReference type="Proteomes" id="UP000193067">
    <property type="component" value="Unassembled WGS sequence"/>
</dbReference>